<reference evidence="1 2" key="1">
    <citation type="journal article" date="2020" name="Front. Microbiol.">
        <title>Phenotypic and Genetic Characterization of the Cheese Ripening Yeast Geotrichum candidum.</title>
        <authorList>
            <person name="Perkins V."/>
            <person name="Vignola S."/>
            <person name="Lessard M.H."/>
            <person name="Plante P.L."/>
            <person name="Corbeil J."/>
            <person name="Dugat-Bony E."/>
            <person name="Frenette M."/>
            <person name="Labrie S."/>
        </authorList>
    </citation>
    <scope>NUCLEOTIDE SEQUENCE [LARGE SCALE GENOMIC DNA]</scope>
    <source>
        <strain evidence="1 2">LMA-1147</strain>
    </source>
</reference>
<evidence type="ECO:0000313" key="2">
    <source>
        <dbReference type="Proteomes" id="UP000744676"/>
    </source>
</evidence>
<accession>A0ACB6V0E0</accession>
<gene>
    <name evidence="1" type="ORF">D0Z00_003800</name>
</gene>
<protein>
    <submittedName>
        <fullName evidence="1">Uncharacterized protein</fullName>
    </submittedName>
</protein>
<proteinExistence type="predicted"/>
<name>A0ACB6V0E0_9ASCO</name>
<sequence>MPVAKSLHKVSKKVAGSEKSVHPRGRKFKQLNKATLRQAKLAKHKAVRTNAKEAEYLPDLTDKENVERLLKWDGGIGGIIQVNMIRVTEQPSTATQKTDTEMQE</sequence>
<evidence type="ECO:0000313" key="1">
    <source>
        <dbReference type="EMBL" id="KAF5093901.1"/>
    </source>
</evidence>
<dbReference type="Proteomes" id="UP000744676">
    <property type="component" value="Unassembled WGS sequence"/>
</dbReference>
<comment type="caution">
    <text evidence="1">The sequence shown here is derived from an EMBL/GenBank/DDBJ whole genome shotgun (WGS) entry which is preliminary data.</text>
</comment>
<organism evidence="1 2">
    <name type="scientific">Geotrichum galactomycetum</name>
    <dbReference type="NCBI Taxonomy" id="27317"/>
    <lineage>
        <taxon>Eukaryota</taxon>
        <taxon>Fungi</taxon>
        <taxon>Dikarya</taxon>
        <taxon>Ascomycota</taxon>
        <taxon>Saccharomycotina</taxon>
        <taxon>Dipodascomycetes</taxon>
        <taxon>Dipodascales</taxon>
        <taxon>Dipodascaceae</taxon>
        <taxon>Geotrichum</taxon>
    </lineage>
</organism>
<dbReference type="EMBL" id="QVQA01000197">
    <property type="protein sequence ID" value="KAF5093901.1"/>
    <property type="molecule type" value="Genomic_DNA"/>
</dbReference>
<keyword evidence="2" id="KW-1185">Reference proteome</keyword>